<dbReference type="EMBL" id="KZ293433">
    <property type="protein sequence ID" value="PBK68360.1"/>
    <property type="molecule type" value="Genomic_DNA"/>
</dbReference>
<sequence length="203" mass="22590">MSPRVLCPSPIVSFCNRISLATQSTTPSACHVALKWRREDDPTTTESHSRWPVFPIASYTARTIKNIQLGLLHFLDLHCWNILGPPSFIVLPAMPHLRLVHSTKHQTYLPKPVVTMPYDEIIDDIPGVLHFYGKLSVFSVIYQIGTLLQPSYPGNGMLPPTNTSTQTVIYVVDLHSWRRAGGQPALGGKTMREGTVTASYGRL</sequence>
<reference evidence="2" key="1">
    <citation type="journal article" date="2017" name="Nat. Ecol. Evol.">
        <title>Genome expansion and lineage-specific genetic innovations in the forest pathogenic fungi Armillaria.</title>
        <authorList>
            <person name="Sipos G."/>
            <person name="Prasanna A.N."/>
            <person name="Walter M.C."/>
            <person name="O'Connor E."/>
            <person name="Balint B."/>
            <person name="Krizsan K."/>
            <person name="Kiss B."/>
            <person name="Hess J."/>
            <person name="Varga T."/>
            <person name="Slot J."/>
            <person name="Riley R."/>
            <person name="Boka B."/>
            <person name="Rigling D."/>
            <person name="Barry K."/>
            <person name="Lee J."/>
            <person name="Mihaltcheva S."/>
            <person name="LaButti K."/>
            <person name="Lipzen A."/>
            <person name="Waldron R."/>
            <person name="Moloney N.M."/>
            <person name="Sperisen C."/>
            <person name="Kredics L."/>
            <person name="Vagvoelgyi C."/>
            <person name="Patrignani A."/>
            <person name="Fitzpatrick D."/>
            <person name="Nagy I."/>
            <person name="Doyle S."/>
            <person name="Anderson J.B."/>
            <person name="Grigoriev I.V."/>
            <person name="Gueldener U."/>
            <person name="Muensterkoetter M."/>
            <person name="Nagy L.G."/>
        </authorList>
    </citation>
    <scope>NUCLEOTIDE SEQUENCE [LARGE SCALE GENOMIC DNA]</scope>
    <source>
        <strain evidence="2">28-4</strain>
    </source>
</reference>
<dbReference type="Proteomes" id="UP000218334">
    <property type="component" value="Unassembled WGS sequence"/>
</dbReference>
<evidence type="ECO:0000313" key="1">
    <source>
        <dbReference type="EMBL" id="PBK68360.1"/>
    </source>
</evidence>
<proteinExistence type="predicted"/>
<evidence type="ECO:0000313" key="2">
    <source>
        <dbReference type="Proteomes" id="UP000218334"/>
    </source>
</evidence>
<gene>
    <name evidence="1" type="ORF">ARMSODRAFT_1019919</name>
</gene>
<protein>
    <submittedName>
        <fullName evidence="1">Uncharacterized protein</fullName>
    </submittedName>
</protein>
<accession>A0A2H3BFB1</accession>
<organism evidence="1 2">
    <name type="scientific">Armillaria solidipes</name>
    <dbReference type="NCBI Taxonomy" id="1076256"/>
    <lineage>
        <taxon>Eukaryota</taxon>
        <taxon>Fungi</taxon>
        <taxon>Dikarya</taxon>
        <taxon>Basidiomycota</taxon>
        <taxon>Agaricomycotina</taxon>
        <taxon>Agaricomycetes</taxon>
        <taxon>Agaricomycetidae</taxon>
        <taxon>Agaricales</taxon>
        <taxon>Marasmiineae</taxon>
        <taxon>Physalacriaceae</taxon>
        <taxon>Armillaria</taxon>
    </lineage>
</organism>
<keyword evidence="2" id="KW-1185">Reference proteome</keyword>
<dbReference type="AlphaFoldDB" id="A0A2H3BFB1"/>
<name>A0A2H3BFB1_9AGAR</name>